<reference evidence="7" key="1">
    <citation type="journal article" date="2020" name="Stud. Mycol.">
        <title>101 Dothideomycetes genomes: a test case for predicting lifestyles and emergence of pathogens.</title>
        <authorList>
            <person name="Haridas S."/>
            <person name="Albert R."/>
            <person name="Binder M."/>
            <person name="Bloem J."/>
            <person name="Labutti K."/>
            <person name="Salamov A."/>
            <person name="Andreopoulos B."/>
            <person name="Baker S."/>
            <person name="Barry K."/>
            <person name="Bills G."/>
            <person name="Bluhm B."/>
            <person name="Cannon C."/>
            <person name="Castanera R."/>
            <person name="Culley D."/>
            <person name="Daum C."/>
            <person name="Ezra D."/>
            <person name="Gonzalez J."/>
            <person name="Henrissat B."/>
            <person name="Kuo A."/>
            <person name="Liang C."/>
            <person name="Lipzen A."/>
            <person name="Lutzoni F."/>
            <person name="Magnuson J."/>
            <person name="Mondo S."/>
            <person name="Nolan M."/>
            <person name="Ohm R."/>
            <person name="Pangilinan J."/>
            <person name="Park H.-J."/>
            <person name="Ramirez L."/>
            <person name="Alfaro M."/>
            <person name="Sun H."/>
            <person name="Tritt A."/>
            <person name="Yoshinaga Y."/>
            <person name="Zwiers L.-H."/>
            <person name="Turgeon B."/>
            <person name="Goodwin S."/>
            <person name="Spatafora J."/>
            <person name="Crous P."/>
            <person name="Grigoriev I."/>
        </authorList>
    </citation>
    <scope>NUCLEOTIDE SEQUENCE</scope>
    <source>
        <strain evidence="7">CBS 113389</strain>
    </source>
</reference>
<feature type="transmembrane region" description="Helical" evidence="6">
    <location>
        <begin position="151"/>
        <end position="173"/>
    </location>
</feature>
<dbReference type="Pfam" id="PF03073">
    <property type="entry name" value="TspO_MBR"/>
    <property type="match status" value="1"/>
</dbReference>
<name>A0A6A6PJW9_9PEZI</name>
<dbReference type="PANTHER" id="PTHR10057:SF0">
    <property type="entry name" value="TRANSLOCATOR PROTEIN"/>
    <property type="match status" value="1"/>
</dbReference>
<keyword evidence="4 6" id="KW-1133">Transmembrane helix</keyword>
<evidence type="ECO:0000256" key="4">
    <source>
        <dbReference type="ARBA" id="ARBA00022989"/>
    </source>
</evidence>
<keyword evidence="5 6" id="KW-0472">Membrane</keyword>
<keyword evidence="3 6" id="KW-0812">Transmembrane</keyword>
<dbReference type="GO" id="GO:0033013">
    <property type="term" value="P:tetrapyrrole metabolic process"/>
    <property type="evidence" value="ECO:0007669"/>
    <property type="project" value="UniProtKB-ARBA"/>
</dbReference>
<evidence type="ECO:0000313" key="7">
    <source>
        <dbReference type="EMBL" id="KAF2480368.1"/>
    </source>
</evidence>
<feature type="transmembrane region" description="Helical" evidence="6">
    <location>
        <begin position="57"/>
        <end position="76"/>
    </location>
</feature>
<dbReference type="FunFam" id="1.20.1260.100:FF:000001">
    <property type="entry name" value="translocator protein 2"/>
    <property type="match status" value="1"/>
</dbReference>
<feature type="transmembrane region" description="Helical" evidence="6">
    <location>
        <begin position="128"/>
        <end position="145"/>
    </location>
</feature>
<comment type="similarity">
    <text evidence="2">Belongs to the TspO/BZRP family.</text>
</comment>
<dbReference type="InterPro" id="IPR004307">
    <property type="entry name" value="TspO_MBR"/>
</dbReference>
<dbReference type="InterPro" id="IPR038330">
    <property type="entry name" value="TspO/MBR-related_sf"/>
</dbReference>
<protein>
    <submittedName>
        <fullName evidence="7">TspO/MBR family-domain-containing protein</fullName>
    </submittedName>
</protein>
<dbReference type="PANTHER" id="PTHR10057">
    <property type="entry name" value="PERIPHERAL-TYPE BENZODIAZEPINE RECEPTOR"/>
    <property type="match status" value="1"/>
</dbReference>
<comment type="subcellular location">
    <subcellularLocation>
        <location evidence="1">Membrane</location>
        <topology evidence="1">Multi-pass membrane protein</topology>
    </subcellularLocation>
</comment>
<feature type="transmembrane region" description="Helical" evidence="6">
    <location>
        <begin position="96"/>
        <end position="116"/>
    </location>
</feature>
<evidence type="ECO:0000256" key="5">
    <source>
        <dbReference type="ARBA" id="ARBA00023136"/>
    </source>
</evidence>
<dbReference type="CDD" id="cd15904">
    <property type="entry name" value="TSPO_MBR"/>
    <property type="match status" value="1"/>
</dbReference>
<gene>
    <name evidence="7" type="ORF">BDY17DRAFT_255388</name>
</gene>
<evidence type="ECO:0000256" key="3">
    <source>
        <dbReference type="ARBA" id="ARBA00022692"/>
    </source>
</evidence>
<evidence type="ECO:0000313" key="8">
    <source>
        <dbReference type="Proteomes" id="UP000799767"/>
    </source>
</evidence>
<evidence type="ECO:0000256" key="1">
    <source>
        <dbReference type="ARBA" id="ARBA00004141"/>
    </source>
</evidence>
<dbReference type="Gene3D" id="1.20.1260.100">
    <property type="entry name" value="TspO/MBR protein"/>
    <property type="match status" value="1"/>
</dbReference>
<sequence length="199" mass="21852">MTSYIPSLTLPASIFQSPAASVLLPIAAGTAIGFSTRPKETQATYLALRQPPLRPPPWIFGPVWTLLYGAMGYAAHRAWTEGVNSVDPQKVLLAKHGATLYTIQLGLNLIWMPLFFRFKRPIEATVDIVALTGTVGYLAYIWGEVDEVSGWLLAPYLGWLGFATYLTVGAGYLNGWNFSDKEKLKSAKGGRTKFVDEKP</sequence>
<feature type="transmembrane region" description="Helical" evidence="6">
    <location>
        <begin position="12"/>
        <end position="36"/>
    </location>
</feature>
<keyword evidence="8" id="KW-1185">Reference proteome</keyword>
<dbReference type="GO" id="GO:0005741">
    <property type="term" value="C:mitochondrial outer membrane"/>
    <property type="evidence" value="ECO:0007669"/>
    <property type="project" value="TreeGrafter"/>
</dbReference>
<organism evidence="7 8">
    <name type="scientific">Neohortaea acidophila</name>
    <dbReference type="NCBI Taxonomy" id="245834"/>
    <lineage>
        <taxon>Eukaryota</taxon>
        <taxon>Fungi</taxon>
        <taxon>Dikarya</taxon>
        <taxon>Ascomycota</taxon>
        <taxon>Pezizomycotina</taxon>
        <taxon>Dothideomycetes</taxon>
        <taxon>Dothideomycetidae</taxon>
        <taxon>Mycosphaerellales</taxon>
        <taxon>Teratosphaeriaceae</taxon>
        <taxon>Neohortaea</taxon>
    </lineage>
</organism>
<evidence type="ECO:0000256" key="6">
    <source>
        <dbReference type="SAM" id="Phobius"/>
    </source>
</evidence>
<dbReference type="Proteomes" id="UP000799767">
    <property type="component" value="Unassembled WGS sequence"/>
</dbReference>
<dbReference type="AlphaFoldDB" id="A0A6A6PJW9"/>
<dbReference type="EMBL" id="MU001639">
    <property type="protein sequence ID" value="KAF2480368.1"/>
    <property type="molecule type" value="Genomic_DNA"/>
</dbReference>
<dbReference type="RefSeq" id="XP_033586938.1">
    <property type="nucleotide sequence ID" value="XM_033731529.1"/>
</dbReference>
<accession>A0A6A6PJW9</accession>
<dbReference type="GeneID" id="54472531"/>
<dbReference type="OrthoDB" id="8841220at2759"/>
<evidence type="ECO:0000256" key="2">
    <source>
        <dbReference type="ARBA" id="ARBA00007524"/>
    </source>
</evidence>
<proteinExistence type="inferred from homology"/>